<reference evidence="9 10" key="1">
    <citation type="submission" date="2019-10" db="EMBL/GenBank/DDBJ databases">
        <title>Nonomuraea sp. nov., isolated from Phyllanthus amarus.</title>
        <authorList>
            <person name="Klykleung N."/>
            <person name="Tanasupawat S."/>
        </authorList>
    </citation>
    <scope>NUCLEOTIDE SEQUENCE [LARGE SCALE GENOMIC DNA]</scope>
    <source>
        <strain evidence="9 10">PA1-10</strain>
    </source>
</reference>
<evidence type="ECO:0000256" key="6">
    <source>
        <dbReference type="ARBA" id="ARBA00023136"/>
    </source>
</evidence>
<dbReference type="PANTHER" id="PTHR43163:SF6">
    <property type="entry name" value="DIPEPTIDE TRANSPORT SYSTEM PERMEASE PROTEIN DPPB-RELATED"/>
    <property type="match status" value="1"/>
</dbReference>
<dbReference type="Pfam" id="PF19300">
    <property type="entry name" value="BPD_transp_1_N"/>
    <property type="match status" value="1"/>
</dbReference>
<feature type="transmembrane region" description="Helical" evidence="7">
    <location>
        <begin position="128"/>
        <end position="153"/>
    </location>
</feature>
<accession>A0A5C4WJR1</accession>
<organism evidence="9 10">
    <name type="scientific">Nonomuraea phyllanthi</name>
    <dbReference type="NCBI Taxonomy" id="2219224"/>
    <lineage>
        <taxon>Bacteria</taxon>
        <taxon>Bacillati</taxon>
        <taxon>Actinomycetota</taxon>
        <taxon>Actinomycetes</taxon>
        <taxon>Streptosporangiales</taxon>
        <taxon>Streptosporangiaceae</taxon>
        <taxon>Nonomuraea</taxon>
    </lineage>
</organism>
<evidence type="ECO:0000256" key="4">
    <source>
        <dbReference type="ARBA" id="ARBA00022692"/>
    </source>
</evidence>
<comment type="similarity">
    <text evidence="7">Belongs to the binding-protein-dependent transport system permease family.</text>
</comment>
<dbReference type="Pfam" id="PF00528">
    <property type="entry name" value="BPD_transp_1"/>
    <property type="match status" value="1"/>
</dbReference>
<evidence type="ECO:0000256" key="2">
    <source>
        <dbReference type="ARBA" id="ARBA00022448"/>
    </source>
</evidence>
<comment type="subcellular location">
    <subcellularLocation>
        <location evidence="1 7">Cell membrane</location>
        <topology evidence="1 7">Multi-pass membrane protein</topology>
    </subcellularLocation>
</comment>
<dbReference type="OrthoDB" id="9778910at2"/>
<evidence type="ECO:0000256" key="3">
    <source>
        <dbReference type="ARBA" id="ARBA00022475"/>
    </source>
</evidence>
<dbReference type="RefSeq" id="WP_139631086.1">
    <property type="nucleotide sequence ID" value="NZ_CP045572.1"/>
</dbReference>
<evidence type="ECO:0000313" key="9">
    <source>
        <dbReference type="EMBL" id="KAB8194491.1"/>
    </source>
</evidence>
<dbReference type="Gene3D" id="1.10.3720.10">
    <property type="entry name" value="MetI-like"/>
    <property type="match status" value="1"/>
</dbReference>
<dbReference type="Proteomes" id="UP000312512">
    <property type="component" value="Unassembled WGS sequence"/>
</dbReference>
<gene>
    <name evidence="9" type="ORF">FH608_014850</name>
</gene>
<dbReference type="InterPro" id="IPR000515">
    <property type="entry name" value="MetI-like"/>
</dbReference>
<dbReference type="PANTHER" id="PTHR43163">
    <property type="entry name" value="DIPEPTIDE TRANSPORT SYSTEM PERMEASE PROTEIN DPPB-RELATED"/>
    <property type="match status" value="1"/>
</dbReference>
<comment type="caution">
    <text evidence="9">The sequence shown here is derived from an EMBL/GenBank/DDBJ whole genome shotgun (WGS) entry which is preliminary data.</text>
</comment>
<keyword evidence="4 7" id="KW-0812">Transmembrane</keyword>
<dbReference type="GO" id="GO:0005886">
    <property type="term" value="C:plasma membrane"/>
    <property type="evidence" value="ECO:0007669"/>
    <property type="project" value="UniProtKB-SubCell"/>
</dbReference>
<name>A0A5C4WJR1_9ACTN</name>
<feature type="transmembrane region" description="Helical" evidence="7">
    <location>
        <begin position="265"/>
        <end position="291"/>
    </location>
</feature>
<dbReference type="GO" id="GO:0055085">
    <property type="term" value="P:transmembrane transport"/>
    <property type="evidence" value="ECO:0007669"/>
    <property type="project" value="InterPro"/>
</dbReference>
<evidence type="ECO:0000256" key="7">
    <source>
        <dbReference type="RuleBase" id="RU363032"/>
    </source>
</evidence>
<dbReference type="InterPro" id="IPR035906">
    <property type="entry name" value="MetI-like_sf"/>
</dbReference>
<keyword evidence="3" id="KW-1003">Cell membrane</keyword>
<dbReference type="CDD" id="cd06261">
    <property type="entry name" value="TM_PBP2"/>
    <property type="match status" value="1"/>
</dbReference>
<dbReference type="EMBL" id="VDLX02000005">
    <property type="protein sequence ID" value="KAB8194491.1"/>
    <property type="molecule type" value="Genomic_DNA"/>
</dbReference>
<dbReference type="InterPro" id="IPR045621">
    <property type="entry name" value="BPD_transp_1_N"/>
</dbReference>
<keyword evidence="10" id="KW-1185">Reference proteome</keyword>
<sequence>MAVPTPHHPAPPGDPVEEQAPPEERSSRPARPGAYLARRFLRFLLSLLLLVTATFGMVHVVPGDPVRAALGITASPELVAARTHELGLDLPVWEQYARYAAGLFSGDLGTSMISGLPVSQTIADRLPYTVMLALVAFAVVMVTAIPAGMAAAAWTRGGRGRAAELLFTGASGLLAVVPEFLLAVAMIVLFAVTWELLPVANVSGSLTPSYYVLPTLALAVGPAAALARIVRVEALSVLSSDFMRTARAKRLPARLIYLRHALPNLLTGALTIGGLLISGLVAGSVLVENVFVWPGLGSALVEAIKAKDYPVVQGVVLVYGGAVLLVNLAVDVALGRLDPRSTIKED</sequence>
<keyword evidence="5 7" id="KW-1133">Transmembrane helix</keyword>
<proteinExistence type="inferred from homology"/>
<dbReference type="AlphaFoldDB" id="A0A5C4WJR1"/>
<accession>A0A5P9YRZ0</accession>
<feature type="compositionally biased region" description="Pro residues" evidence="8">
    <location>
        <begin position="1"/>
        <end position="14"/>
    </location>
</feature>
<feature type="transmembrane region" description="Helical" evidence="7">
    <location>
        <begin position="311"/>
        <end position="334"/>
    </location>
</feature>
<protein>
    <submittedName>
        <fullName evidence="9">ABC transporter permease subunit</fullName>
    </submittedName>
</protein>
<feature type="transmembrane region" description="Helical" evidence="7">
    <location>
        <begin position="211"/>
        <end position="230"/>
    </location>
</feature>
<dbReference type="PROSITE" id="PS50928">
    <property type="entry name" value="ABC_TM1"/>
    <property type="match status" value="1"/>
</dbReference>
<feature type="transmembrane region" description="Helical" evidence="7">
    <location>
        <begin position="40"/>
        <end position="61"/>
    </location>
</feature>
<feature type="region of interest" description="Disordered" evidence="8">
    <location>
        <begin position="1"/>
        <end position="30"/>
    </location>
</feature>
<feature type="transmembrane region" description="Helical" evidence="7">
    <location>
        <begin position="165"/>
        <end position="191"/>
    </location>
</feature>
<keyword evidence="6 7" id="KW-0472">Membrane</keyword>
<evidence type="ECO:0000256" key="5">
    <source>
        <dbReference type="ARBA" id="ARBA00022989"/>
    </source>
</evidence>
<dbReference type="SUPFAM" id="SSF161098">
    <property type="entry name" value="MetI-like"/>
    <property type="match status" value="1"/>
</dbReference>
<evidence type="ECO:0000313" key="10">
    <source>
        <dbReference type="Proteomes" id="UP000312512"/>
    </source>
</evidence>
<evidence type="ECO:0000256" key="8">
    <source>
        <dbReference type="SAM" id="MobiDB-lite"/>
    </source>
</evidence>
<keyword evidence="2 7" id="KW-0813">Transport</keyword>
<evidence type="ECO:0000256" key="1">
    <source>
        <dbReference type="ARBA" id="ARBA00004651"/>
    </source>
</evidence>